<protein>
    <submittedName>
        <fullName evidence="3">DUF87 domain-containing protein</fullName>
    </submittedName>
</protein>
<dbReference type="RefSeq" id="WP_004456638.1">
    <property type="nucleotide sequence ID" value="NZ_JAJCSJ010000063.1"/>
</dbReference>
<evidence type="ECO:0000313" key="3">
    <source>
        <dbReference type="EMBL" id="HAT4309489.1"/>
    </source>
</evidence>
<dbReference type="EMBL" id="DACTCB010000039">
    <property type="protein sequence ID" value="HAT4309489.1"/>
    <property type="molecule type" value="Genomic_DNA"/>
</dbReference>
<sequence length="901" mass="102907">MEFNTKTSTYKLATQKDVNKIKKTTIHKMMTQIIGIEDFEDVVIKNKPIMGILRTLTGYSMVLRVSSADPYLLSDADFTSFENTLLSLTYGLDFDLKLERSTRNQNFKKYMEFIDLTSKKVKCSDYLLKYKENLFKEFKNMEKQTGASVKSNYIIVYSDDPNRAVAKKELLDRANYLLRVLQDSNFRLSVVGNMDLIQYVFNKFHMGEYVDLEKFIESDAFNIVVEKVGENIVPFETISDEFIELKISEEEEKKAKEELELREKLSPKEYKKYQKKIKKEQANYEKKHKKELEEFNILSTSYTEIIKPDVFMEKSDYIQLGSISYVRCLAVTTLPSSINVFTLNSLNNIENMEINISLQKLNDARMSKVLRNESNKIISNIHLKEKQTGALEHAQRKMAANIEGLIEAIETNSDKLFSAQIIIKLWSNNLIELENMTKTVKENFEKTAMNLRVLFKDQKNAFMTTLPTPVIAYKESKKNFTAGAASCLIPNGCTHLRHSEGRFIGRSLITNFPIILDHFICQKPDQPESEMYSNSNVYIVGKSGSGKSSFLKLQIARSLLIGDVHVIFDPHGEYKKMIDKLGGKYVYLRNGIKTGINPLEIKVIIDDITKEKTVPVNEKIAEITALINNFIATYRKDNVGLVGAEITTVTEAVRAIYEERGITSNPESLFEINDNGEKVKKNLPTLSDLKLELERNKEKLPEVAEMMKIITGDGIMSLFDCQTDEEIAHMLDTRLVCFSLKELDDVTKTYAMTTLLNWLWAMFSAWELAGIQKNIDIDEGWLLSKHKQSLEILENYSRSGRKYMISLTIASQSIQEFLGTPEGKAILDACSFKYIFRQDAKLSNEIGEYFGLSDSAKNKLPNFQKGQCIIATEIGNLMAQVDLFDSEKDFATTSGGMNNEK</sequence>
<accession>A0A8H9R297</accession>
<dbReference type="AlphaFoldDB" id="A0A8H9R297"/>
<proteinExistence type="predicted"/>
<dbReference type="Gene3D" id="1.10.8.730">
    <property type="match status" value="1"/>
</dbReference>
<dbReference type="InterPro" id="IPR027417">
    <property type="entry name" value="P-loop_NTPase"/>
</dbReference>
<reference evidence="3" key="1">
    <citation type="journal article" date="2018" name="Genome Biol.">
        <title>SKESA: strategic k-mer extension for scrupulous assemblies.</title>
        <authorList>
            <person name="Souvorov A."/>
            <person name="Agarwala R."/>
            <person name="Lipman D.J."/>
        </authorList>
    </citation>
    <scope>NUCLEOTIDE SEQUENCE</scope>
    <source>
        <strain evidence="3">C8</strain>
    </source>
</reference>
<comment type="caution">
    <text evidence="3">The sequence shown here is derived from an EMBL/GenBank/DDBJ whole genome shotgun (WGS) entry which is preliminary data.</text>
</comment>
<dbReference type="Proteomes" id="UP000859547">
    <property type="component" value="Unassembled WGS sequence"/>
</dbReference>
<evidence type="ECO:0000259" key="2">
    <source>
        <dbReference type="Pfam" id="PF19044"/>
    </source>
</evidence>
<organism evidence="3">
    <name type="scientific">Clostridium perfringens</name>
    <dbReference type="NCBI Taxonomy" id="1502"/>
    <lineage>
        <taxon>Bacteria</taxon>
        <taxon>Bacillati</taxon>
        <taxon>Bacillota</taxon>
        <taxon>Clostridia</taxon>
        <taxon>Eubacteriales</taxon>
        <taxon>Clostridiaceae</taxon>
        <taxon>Clostridium</taxon>
    </lineage>
</organism>
<keyword evidence="1" id="KW-0175">Coiled coil</keyword>
<dbReference type="PANTHER" id="PTHR30121">
    <property type="entry name" value="UNCHARACTERIZED PROTEIN YJGR-RELATED"/>
    <property type="match status" value="1"/>
</dbReference>
<dbReference type="PANTHER" id="PTHR30121:SF6">
    <property type="entry name" value="SLR6007 PROTEIN"/>
    <property type="match status" value="1"/>
</dbReference>
<dbReference type="Pfam" id="PF19044">
    <property type="entry name" value="P-loop_TraG"/>
    <property type="match status" value="1"/>
</dbReference>
<dbReference type="InterPro" id="IPR051162">
    <property type="entry name" value="T4SS_component"/>
</dbReference>
<dbReference type="Gene3D" id="3.40.50.300">
    <property type="entry name" value="P-loop containing nucleotide triphosphate hydrolases"/>
    <property type="match status" value="1"/>
</dbReference>
<evidence type="ECO:0000256" key="1">
    <source>
        <dbReference type="SAM" id="Coils"/>
    </source>
</evidence>
<gene>
    <name evidence="3" type="ORF">I9080_003351</name>
</gene>
<reference evidence="3" key="2">
    <citation type="submission" date="2020-07" db="EMBL/GenBank/DDBJ databases">
        <authorList>
            <consortium name="NCBI Pathogen Detection Project"/>
        </authorList>
    </citation>
    <scope>NUCLEOTIDE SEQUENCE</scope>
    <source>
        <strain evidence="3">C8</strain>
    </source>
</reference>
<name>A0A8H9R297_CLOPF</name>
<dbReference type="SUPFAM" id="SSF52540">
    <property type="entry name" value="P-loop containing nucleoside triphosphate hydrolases"/>
    <property type="match status" value="1"/>
</dbReference>
<feature type="coiled-coil region" evidence="1">
    <location>
        <begin position="245"/>
        <end position="294"/>
    </location>
</feature>
<dbReference type="InterPro" id="IPR043964">
    <property type="entry name" value="P-loop_TraG"/>
</dbReference>
<feature type="domain" description="TraG P-loop" evidence="2">
    <location>
        <begin position="527"/>
        <end position="860"/>
    </location>
</feature>